<dbReference type="RefSeq" id="WP_123796198.1">
    <property type="nucleotide sequence ID" value="NZ_CP031699.1"/>
</dbReference>
<sequence>MSEPVEDDNKLEQIRANYSDDTFNSKNQKKAEKEGNALFGTEAKKSFHAVSVWYIKTLGFVVLGIVVAVLLVRSWHLLAPEKYQWLTAEAINKIDHILVGIIAGLSVRFFPKSNPAKDE</sequence>
<evidence type="ECO:0000313" key="3">
    <source>
        <dbReference type="Proteomes" id="UP000325536"/>
    </source>
</evidence>
<keyword evidence="1" id="KW-0472">Membrane</keyword>
<dbReference type="AlphaFoldDB" id="A0A5P3MQT7"/>
<organism evidence="2 3">
    <name type="scientific">Neisseria animalis</name>
    <dbReference type="NCBI Taxonomy" id="492"/>
    <lineage>
        <taxon>Bacteria</taxon>
        <taxon>Pseudomonadati</taxon>
        <taxon>Pseudomonadota</taxon>
        <taxon>Betaproteobacteria</taxon>
        <taxon>Neisseriales</taxon>
        <taxon>Neisseriaceae</taxon>
        <taxon>Neisseria</taxon>
    </lineage>
</organism>
<accession>A0A5P3MQT7</accession>
<evidence type="ECO:0000313" key="2">
    <source>
        <dbReference type="EMBL" id="QEY23944.1"/>
    </source>
</evidence>
<keyword evidence="1" id="KW-1133">Transmembrane helix</keyword>
<gene>
    <name evidence="2" type="ORF">D0T90_05065</name>
</gene>
<proteinExistence type="predicted"/>
<keyword evidence="1" id="KW-0812">Transmembrane</keyword>
<feature type="transmembrane region" description="Helical" evidence="1">
    <location>
        <begin position="53"/>
        <end position="72"/>
    </location>
</feature>
<protein>
    <submittedName>
        <fullName evidence="2">Uncharacterized protein</fullName>
    </submittedName>
</protein>
<name>A0A5P3MQT7_NEIAN</name>
<dbReference type="Proteomes" id="UP000325536">
    <property type="component" value="Chromosome"/>
</dbReference>
<dbReference type="EMBL" id="CP031699">
    <property type="protein sequence ID" value="QEY23944.1"/>
    <property type="molecule type" value="Genomic_DNA"/>
</dbReference>
<keyword evidence="3" id="KW-1185">Reference proteome</keyword>
<reference evidence="2 3" key="1">
    <citation type="submission" date="2018-08" db="EMBL/GenBank/DDBJ databases">
        <title>Neisseria animalis ATCC 49930 complete genome.</title>
        <authorList>
            <person name="Veseli I.A."/>
            <person name="Mascarenhas dos Santos A.C."/>
            <person name="Buttler R."/>
            <person name="Pombert J.-F."/>
        </authorList>
    </citation>
    <scope>NUCLEOTIDE SEQUENCE [LARGE SCALE GENOMIC DNA]</scope>
    <source>
        <strain evidence="2 3">ATCC 49930</strain>
    </source>
</reference>
<evidence type="ECO:0000256" key="1">
    <source>
        <dbReference type="SAM" id="Phobius"/>
    </source>
</evidence>
<dbReference type="KEGG" id="naq:D0T90_05065"/>